<reference evidence="1 2" key="1">
    <citation type="submission" date="2020-08" db="EMBL/GenBank/DDBJ databases">
        <title>A Genomic Blueprint of the Chicken Gut Microbiome.</title>
        <authorList>
            <person name="Gilroy R."/>
            <person name="Ravi A."/>
            <person name="Getino M."/>
            <person name="Pursley I."/>
            <person name="Horton D.L."/>
            <person name="Alikhan N.-F."/>
            <person name="Baker D."/>
            <person name="Gharbi K."/>
            <person name="Hall N."/>
            <person name="Watson M."/>
            <person name="Adriaenssens E.M."/>
            <person name="Foster-Nyarko E."/>
            <person name="Jarju S."/>
            <person name="Secka A."/>
            <person name="Antonio M."/>
            <person name="Oren A."/>
            <person name="Chaudhuri R."/>
            <person name="La Ragione R.M."/>
            <person name="Hildebrand F."/>
            <person name="Pallen M.J."/>
        </authorList>
    </citation>
    <scope>NUCLEOTIDE SEQUENCE [LARGE SCALE GENOMIC DNA]</scope>
    <source>
        <strain evidence="1 2">Sa5YUA1</strain>
    </source>
</reference>
<accession>A0ABR8QPB3</accession>
<sequence>MRKKNHSVRDLIYILLNEKDQSVISYGIEFSEFMKSLQNNTGHLLLMKHQYENGERNVHTMFDWVSHEELPALINEDVYSYGDFCWIDFEEEESLNELPAQAIAELLYLSHVKEHLKKPFYNHLSNRYCYLAYDDGWLNKVYYRDWQDFYKMLGDVAAMKMEHLKVEKSLLGLKKKKTYPQVPEDVLRALRNLMKEGLVISYEQSEQTRTKISIPLWTIGDFANMDDMYDEFEAMRKEATPDAKLVFDKKLKEWQVTDS</sequence>
<keyword evidence="2" id="KW-1185">Reference proteome</keyword>
<dbReference type="EMBL" id="JACSQT010000004">
    <property type="protein sequence ID" value="MBD7937376.1"/>
    <property type="molecule type" value="Genomic_DNA"/>
</dbReference>
<organism evidence="1 2">
    <name type="scientific">Cytobacillus stercorigallinarum</name>
    <dbReference type="NCBI Taxonomy" id="2762240"/>
    <lineage>
        <taxon>Bacteria</taxon>
        <taxon>Bacillati</taxon>
        <taxon>Bacillota</taxon>
        <taxon>Bacilli</taxon>
        <taxon>Bacillales</taxon>
        <taxon>Bacillaceae</taxon>
        <taxon>Cytobacillus</taxon>
    </lineage>
</organism>
<evidence type="ECO:0000313" key="2">
    <source>
        <dbReference type="Proteomes" id="UP000657931"/>
    </source>
</evidence>
<dbReference type="Proteomes" id="UP000657931">
    <property type="component" value="Unassembled WGS sequence"/>
</dbReference>
<protein>
    <recommendedName>
        <fullName evidence="3">Oxalate:formate antiporter</fullName>
    </recommendedName>
</protein>
<gene>
    <name evidence="1" type="ORF">H9655_10105</name>
</gene>
<proteinExistence type="predicted"/>
<comment type="caution">
    <text evidence="1">The sequence shown here is derived from an EMBL/GenBank/DDBJ whole genome shotgun (WGS) entry which is preliminary data.</text>
</comment>
<name>A0ABR8QPB3_9BACI</name>
<evidence type="ECO:0008006" key="3">
    <source>
        <dbReference type="Google" id="ProtNLM"/>
    </source>
</evidence>
<dbReference type="RefSeq" id="WP_191813550.1">
    <property type="nucleotide sequence ID" value="NZ_JACSQT010000004.1"/>
</dbReference>
<evidence type="ECO:0000313" key="1">
    <source>
        <dbReference type="EMBL" id="MBD7937376.1"/>
    </source>
</evidence>